<evidence type="ECO:0000256" key="1">
    <source>
        <dbReference type="SAM" id="Phobius"/>
    </source>
</evidence>
<dbReference type="EMBL" id="BARU01025218">
    <property type="protein sequence ID" value="GAH58339.1"/>
    <property type="molecule type" value="Genomic_DNA"/>
</dbReference>
<evidence type="ECO:0000313" key="2">
    <source>
        <dbReference type="EMBL" id="GAH58339.1"/>
    </source>
</evidence>
<dbReference type="AlphaFoldDB" id="X1HWY1"/>
<keyword evidence="1" id="KW-0472">Membrane</keyword>
<accession>X1HWY1</accession>
<proteinExistence type="predicted"/>
<keyword evidence="1" id="KW-0812">Transmembrane</keyword>
<keyword evidence="1" id="KW-1133">Transmembrane helix</keyword>
<protein>
    <recommendedName>
        <fullName evidence="3">Microcin ABC transporter permease</fullName>
    </recommendedName>
</protein>
<feature type="non-terminal residue" evidence="2">
    <location>
        <position position="65"/>
    </location>
</feature>
<reference evidence="2" key="1">
    <citation type="journal article" date="2014" name="Front. Microbiol.">
        <title>High frequency of phylogenetically diverse reductive dehalogenase-homologous genes in deep subseafloor sedimentary metagenomes.</title>
        <authorList>
            <person name="Kawai M."/>
            <person name="Futagami T."/>
            <person name="Toyoda A."/>
            <person name="Takaki Y."/>
            <person name="Nishi S."/>
            <person name="Hori S."/>
            <person name="Arai W."/>
            <person name="Tsubouchi T."/>
            <person name="Morono Y."/>
            <person name="Uchiyama I."/>
            <person name="Ito T."/>
            <person name="Fujiyama A."/>
            <person name="Inagaki F."/>
            <person name="Takami H."/>
        </authorList>
    </citation>
    <scope>NUCLEOTIDE SEQUENCE</scope>
    <source>
        <strain evidence="2">Expedition CK06-06</strain>
    </source>
</reference>
<name>X1HWY1_9ZZZZ</name>
<evidence type="ECO:0008006" key="3">
    <source>
        <dbReference type="Google" id="ProtNLM"/>
    </source>
</evidence>
<sequence>MYAYIVRRLLLIIPTVFGIMLINFFVIQIVPGGPVEQMIAQLSGVAVEATARFSAAGETANIQQE</sequence>
<organism evidence="2">
    <name type="scientific">marine sediment metagenome</name>
    <dbReference type="NCBI Taxonomy" id="412755"/>
    <lineage>
        <taxon>unclassified sequences</taxon>
        <taxon>metagenomes</taxon>
        <taxon>ecological metagenomes</taxon>
    </lineage>
</organism>
<comment type="caution">
    <text evidence="2">The sequence shown here is derived from an EMBL/GenBank/DDBJ whole genome shotgun (WGS) entry which is preliminary data.</text>
</comment>
<gene>
    <name evidence="2" type="ORF">S03H2_40652</name>
</gene>
<feature type="transmembrane region" description="Helical" evidence="1">
    <location>
        <begin position="9"/>
        <end position="30"/>
    </location>
</feature>